<dbReference type="AlphaFoldDB" id="A0A4D7JM51"/>
<dbReference type="KEGG" id="fpf:DCC35_02330"/>
<dbReference type="PANTHER" id="PTHR11803:SF58">
    <property type="entry name" value="PROTEIN HMF1-RELATED"/>
    <property type="match status" value="1"/>
</dbReference>
<evidence type="ECO:0000256" key="1">
    <source>
        <dbReference type="ARBA" id="ARBA00010552"/>
    </source>
</evidence>
<protein>
    <submittedName>
        <fullName evidence="2">Reactive intermediate/imine deaminase</fullName>
    </submittedName>
</protein>
<dbReference type="NCBIfam" id="TIGR00004">
    <property type="entry name" value="Rid family detoxifying hydrolase"/>
    <property type="match status" value="1"/>
</dbReference>
<evidence type="ECO:0000313" key="3">
    <source>
        <dbReference type="Proteomes" id="UP000298616"/>
    </source>
</evidence>
<name>A0A4D7JM51_9BACT</name>
<dbReference type="FunFam" id="3.30.1330.40:FF:000001">
    <property type="entry name" value="L-PSP family endoribonuclease"/>
    <property type="match status" value="1"/>
</dbReference>
<dbReference type="CDD" id="cd00448">
    <property type="entry name" value="YjgF_YER057c_UK114_family"/>
    <property type="match status" value="1"/>
</dbReference>
<dbReference type="GO" id="GO:0005829">
    <property type="term" value="C:cytosol"/>
    <property type="evidence" value="ECO:0007669"/>
    <property type="project" value="TreeGrafter"/>
</dbReference>
<dbReference type="GO" id="GO:0019239">
    <property type="term" value="F:deaminase activity"/>
    <property type="evidence" value="ECO:0007669"/>
    <property type="project" value="TreeGrafter"/>
</dbReference>
<dbReference type="EMBL" id="CP028923">
    <property type="protein sequence ID" value="QCK13672.1"/>
    <property type="molecule type" value="Genomic_DNA"/>
</dbReference>
<keyword evidence="3" id="KW-1185">Reference proteome</keyword>
<sequence>MAKQIIHSKDAPEAIGPYSQAVMMNGMLFVSGQIAIDRASGEILDDNITQETHQVMKNLEAILSEADMSFDNIVKCSIFIKDMGQFSDINECYAAYFKNEPPARETVEVARLPKDVNVEISCIAVK</sequence>
<dbReference type="PANTHER" id="PTHR11803">
    <property type="entry name" value="2-IMINOBUTANOATE/2-IMINOPROPANOATE DEAMINASE RIDA"/>
    <property type="match status" value="1"/>
</dbReference>
<dbReference type="InterPro" id="IPR035959">
    <property type="entry name" value="RutC-like_sf"/>
</dbReference>
<accession>A0A4D7JM51</accession>
<gene>
    <name evidence="2" type="ORF">DCC35_02330</name>
</gene>
<dbReference type="SUPFAM" id="SSF55298">
    <property type="entry name" value="YjgF-like"/>
    <property type="match status" value="1"/>
</dbReference>
<dbReference type="Proteomes" id="UP000298616">
    <property type="component" value="Chromosome"/>
</dbReference>
<dbReference type="Pfam" id="PF01042">
    <property type="entry name" value="Ribonuc_L-PSP"/>
    <property type="match status" value="1"/>
</dbReference>
<proteinExistence type="inferred from homology"/>
<dbReference type="Gene3D" id="3.30.1330.40">
    <property type="entry name" value="RutC-like"/>
    <property type="match status" value="1"/>
</dbReference>
<comment type="similarity">
    <text evidence="1">Belongs to the RutC family.</text>
</comment>
<dbReference type="InterPro" id="IPR006056">
    <property type="entry name" value="RidA"/>
</dbReference>
<dbReference type="OrthoDB" id="9803101at2"/>
<dbReference type="RefSeq" id="WP_137089270.1">
    <property type="nucleotide sequence ID" value="NZ_CP028923.1"/>
</dbReference>
<reference evidence="2 3" key="1">
    <citation type="submission" date="2018-04" db="EMBL/GenBank/DDBJ databases">
        <title>Complete genome uncultured novel isolate.</title>
        <authorList>
            <person name="Merlino G."/>
        </authorList>
    </citation>
    <scope>NUCLEOTIDE SEQUENCE [LARGE SCALE GENOMIC DNA]</scope>
    <source>
        <strain evidence="3">R1DC9</strain>
    </source>
</reference>
<evidence type="ECO:0000313" key="2">
    <source>
        <dbReference type="EMBL" id="QCK13672.1"/>
    </source>
</evidence>
<dbReference type="InterPro" id="IPR006175">
    <property type="entry name" value="YjgF/YER057c/UK114"/>
</dbReference>
<organism evidence="2 3">
    <name type="scientific">Mangrovivirga cuniculi</name>
    <dbReference type="NCBI Taxonomy" id="2715131"/>
    <lineage>
        <taxon>Bacteria</taxon>
        <taxon>Pseudomonadati</taxon>
        <taxon>Bacteroidota</taxon>
        <taxon>Cytophagia</taxon>
        <taxon>Cytophagales</taxon>
        <taxon>Mangrovivirgaceae</taxon>
        <taxon>Mangrovivirga</taxon>
    </lineage>
</organism>